<dbReference type="Proteomes" id="UP000246132">
    <property type="component" value="Unassembled WGS sequence"/>
</dbReference>
<dbReference type="SUPFAM" id="SSF51735">
    <property type="entry name" value="NAD(P)-binding Rossmann-fold domains"/>
    <property type="match status" value="1"/>
</dbReference>
<proteinExistence type="predicted"/>
<organism evidence="2 3">
    <name type="scientific">Oceaniradius stylonematis</name>
    <dbReference type="NCBI Taxonomy" id="2184161"/>
    <lineage>
        <taxon>Bacteria</taxon>
        <taxon>Pseudomonadati</taxon>
        <taxon>Pseudomonadota</taxon>
        <taxon>Alphaproteobacteria</taxon>
        <taxon>Hyphomicrobiales</taxon>
        <taxon>Ahrensiaceae</taxon>
        <taxon>Oceaniradius</taxon>
    </lineage>
</organism>
<evidence type="ECO:0000313" key="2">
    <source>
        <dbReference type="EMBL" id="RKF06322.1"/>
    </source>
</evidence>
<keyword evidence="3" id="KW-1185">Reference proteome</keyword>
<dbReference type="EMBL" id="QFWV02000007">
    <property type="protein sequence ID" value="RKF06322.1"/>
    <property type="molecule type" value="Genomic_DNA"/>
</dbReference>
<evidence type="ECO:0000313" key="3">
    <source>
        <dbReference type="Proteomes" id="UP000246132"/>
    </source>
</evidence>
<protein>
    <submittedName>
        <fullName evidence="2">CoA-binding protein</fullName>
    </submittedName>
</protein>
<feature type="domain" description="CoA-binding" evidence="1">
    <location>
        <begin position="19"/>
        <end position="115"/>
    </location>
</feature>
<name>A0A3A8A7Q3_9HYPH</name>
<dbReference type="InterPro" id="IPR003781">
    <property type="entry name" value="CoA-bd"/>
</dbReference>
<dbReference type="InterPro" id="IPR036291">
    <property type="entry name" value="NAD(P)-bd_dom_sf"/>
</dbReference>
<dbReference type="Pfam" id="PF13380">
    <property type="entry name" value="CoA_binding_2"/>
    <property type="match status" value="1"/>
</dbReference>
<dbReference type="PANTHER" id="PTHR33303">
    <property type="entry name" value="CYTOPLASMIC PROTEIN-RELATED"/>
    <property type="match status" value="1"/>
</dbReference>
<accession>A0A3A8A7Q3</accession>
<dbReference type="SMART" id="SM00881">
    <property type="entry name" value="CoA_binding"/>
    <property type="match status" value="1"/>
</dbReference>
<dbReference type="AlphaFoldDB" id="A0A3A8A7Q3"/>
<sequence length="146" mass="15286">MNHAQNHDAYPDELIRSVLTSVKSIAVVGASPNPARPSHGVTGFLVRKGFTVFAVNPGHAGKTIAGAPVVATLADLPQPVDMIDVFRRSEHLGAVVDAALALDPLPKVIWSQLGVRDDAAAARAEAAGLTVIQDRCPAIEMPRLGL</sequence>
<dbReference type="PANTHER" id="PTHR33303:SF2">
    <property type="entry name" value="COA-BINDING DOMAIN-CONTAINING PROTEIN"/>
    <property type="match status" value="1"/>
</dbReference>
<reference evidence="2 3" key="1">
    <citation type="journal article" date="2018" name="Int. J. Syst. Bacteriol.">
        <title>Oceaniradius stylonemae gen. nov., sp. nov., isolated from a red alga, Stylonema cornu-cervi.</title>
        <authorList>
            <person name="Jeong S."/>
        </authorList>
    </citation>
    <scope>NUCLEOTIDE SEQUENCE [LARGE SCALE GENOMIC DNA]</scope>
    <source>
        <strain evidence="2 3">StC1</strain>
    </source>
</reference>
<gene>
    <name evidence="2" type="ORF">DEM25_011890</name>
</gene>
<dbReference type="OrthoDB" id="9804695at2"/>
<dbReference type="RefSeq" id="WP_109765965.1">
    <property type="nucleotide sequence ID" value="NZ_QFWV02000007.1"/>
</dbReference>
<comment type="caution">
    <text evidence="2">The sequence shown here is derived from an EMBL/GenBank/DDBJ whole genome shotgun (WGS) entry which is preliminary data.</text>
</comment>
<evidence type="ECO:0000259" key="1">
    <source>
        <dbReference type="SMART" id="SM00881"/>
    </source>
</evidence>
<dbReference type="Gene3D" id="3.40.50.720">
    <property type="entry name" value="NAD(P)-binding Rossmann-like Domain"/>
    <property type="match status" value="1"/>
</dbReference>